<dbReference type="InterPro" id="IPR003373">
    <property type="entry name" value="Fe2_transport_prot-B"/>
</dbReference>
<feature type="transmembrane region" description="Helical" evidence="16">
    <location>
        <begin position="656"/>
        <end position="678"/>
    </location>
</feature>
<evidence type="ECO:0000256" key="15">
    <source>
        <dbReference type="PIRSR" id="PIRSR603373-2"/>
    </source>
</evidence>
<comment type="function">
    <text evidence="16">Probable transporter of a GTP-driven Fe(2+) uptake system.</text>
</comment>
<evidence type="ECO:0000256" key="13">
    <source>
        <dbReference type="NCBIfam" id="TIGR00437"/>
    </source>
</evidence>
<organism evidence="18 19">
    <name type="scientific">Venenivibrio stagnispumantis</name>
    <dbReference type="NCBI Taxonomy" id="407998"/>
    <lineage>
        <taxon>Bacteria</taxon>
        <taxon>Pseudomonadati</taxon>
        <taxon>Aquificota</taxon>
        <taxon>Aquificia</taxon>
        <taxon>Aquificales</taxon>
        <taxon>Hydrogenothermaceae</taxon>
        <taxon>Venenivibrio</taxon>
    </lineage>
</organism>
<dbReference type="PRINTS" id="PR00326">
    <property type="entry name" value="GTP1OBG"/>
</dbReference>
<keyword evidence="19" id="KW-1185">Reference proteome</keyword>
<dbReference type="RefSeq" id="WP_265134331.1">
    <property type="nucleotide sequence ID" value="NZ_FXTX01000008.1"/>
</dbReference>
<dbReference type="InterPro" id="IPR011640">
    <property type="entry name" value="Fe2_transport_prot_B_C"/>
</dbReference>
<keyword evidence="8 16" id="KW-1133">Transmembrane helix</keyword>
<dbReference type="PANTHER" id="PTHR43185:SF1">
    <property type="entry name" value="FE(2+) TRANSPORTER FEOB"/>
    <property type="match status" value="1"/>
</dbReference>
<dbReference type="GO" id="GO:0046872">
    <property type="term" value="F:metal ion binding"/>
    <property type="evidence" value="ECO:0007669"/>
    <property type="project" value="UniProtKB-KW"/>
</dbReference>
<dbReference type="GO" id="GO:0005525">
    <property type="term" value="F:GTP binding"/>
    <property type="evidence" value="ECO:0007669"/>
    <property type="project" value="UniProtKB-KW"/>
</dbReference>
<dbReference type="Proteomes" id="UP001157947">
    <property type="component" value="Unassembled WGS sequence"/>
</dbReference>
<evidence type="ECO:0000256" key="14">
    <source>
        <dbReference type="PIRSR" id="PIRSR603373-1"/>
    </source>
</evidence>
<evidence type="ECO:0000256" key="4">
    <source>
        <dbReference type="ARBA" id="ARBA00022496"/>
    </source>
</evidence>
<feature type="transmembrane region" description="Helical" evidence="16">
    <location>
        <begin position="315"/>
        <end position="332"/>
    </location>
</feature>
<gene>
    <name evidence="18" type="ORF">SAMN06264868_1082</name>
</gene>
<dbReference type="NCBIfam" id="TIGR00231">
    <property type="entry name" value="small_GTP"/>
    <property type="match status" value="1"/>
</dbReference>
<evidence type="ECO:0000313" key="19">
    <source>
        <dbReference type="Proteomes" id="UP001157947"/>
    </source>
</evidence>
<dbReference type="PROSITE" id="PS51711">
    <property type="entry name" value="G_FEOB"/>
    <property type="match status" value="1"/>
</dbReference>
<dbReference type="InterPro" id="IPR041069">
    <property type="entry name" value="FeoB_Cyto"/>
</dbReference>
<evidence type="ECO:0000256" key="3">
    <source>
        <dbReference type="ARBA" id="ARBA00022475"/>
    </source>
</evidence>
<dbReference type="InterPro" id="IPR050860">
    <property type="entry name" value="FeoB_GTPase"/>
</dbReference>
<comment type="similarity">
    <text evidence="16">Belongs to the TRAFAC class TrmE-Era-EngA-EngB-Septin-like GTPase superfamily. FeoB GTPase (TC 9.A.8) family.</text>
</comment>
<dbReference type="Pfam" id="PF07664">
    <property type="entry name" value="FeoB_C"/>
    <property type="match status" value="1"/>
</dbReference>
<feature type="transmembrane region" description="Helical" evidence="16">
    <location>
        <begin position="455"/>
        <end position="475"/>
    </location>
</feature>
<feature type="transmembrane region" description="Helical" evidence="16">
    <location>
        <begin position="388"/>
        <end position="411"/>
    </location>
</feature>
<dbReference type="CDD" id="cd01879">
    <property type="entry name" value="FeoB"/>
    <property type="match status" value="1"/>
</dbReference>
<evidence type="ECO:0000256" key="5">
    <source>
        <dbReference type="ARBA" id="ARBA00022519"/>
    </source>
</evidence>
<keyword evidence="11 14" id="KW-0342">GTP-binding</keyword>
<keyword evidence="6 16" id="KW-0812">Transmembrane</keyword>
<dbReference type="InterPro" id="IPR011642">
    <property type="entry name" value="Gate_dom"/>
</dbReference>
<keyword evidence="3" id="KW-1003">Cell membrane</keyword>
<evidence type="ECO:0000256" key="2">
    <source>
        <dbReference type="ARBA" id="ARBA00022448"/>
    </source>
</evidence>
<feature type="binding site" evidence="15">
    <location>
        <position position="26"/>
    </location>
    <ligand>
        <name>Mg(2+)</name>
        <dbReference type="ChEBI" id="CHEBI:18420"/>
        <label>2</label>
    </ligand>
</feature>
<keyword evidence="10" id="KW-0406">Ion transport</keyword>
<evidence type="ECO:0000256" key="8">
    <source>
        <dbReference type="ARBA" id="ARBA00022989"/>
    </source>
</evidence>
<dbReference type="Gene3D" id="1.10.287.1770">
    <property type="match status" value="1"/>
</dbReference>
<reference evidence="18" key="1">
    <citation type="submission" date="2017-05" db="EMBL/GenBank/DDBJ databases">
        <authorList>
            <person name="Varghese N."/>
            <person name="Submissions S."/>
        </authorList>
    </citation>
    <scope>NUCLEOTIDE SEQUENCE</scope>
    <source>
        <strain evidence="18">DSM 18763</strain>
    </source>
</reference>
<feature type="transmembrane region" description="Helical" evidence="16">
    <location>
        <begin position="344"/>
        <end position="368"/>
    </location>
</feature>
<dbReference type="AlphaFoldDB" id="A0AA45WL92"/>
<evidence type="ECO:0000259" key="17">
    <source>
        <dbReference type="PROSITE" id="PS51711"/>
    </source>
</evidence>
<evidence type="ECO:0000313" key="18">
    <source>
        <dbReference type="EMBL" id="SMP10571.1"/>
    </source>
</evidence>
<dbReference type="InterPro" id="IPR005225">
    <property type="entry name" value="Small_GTP-bd"/>
</dbReference>
<accession>A0AA45WL92</accession>
<protein>
    <recommendedName>
        <fullName evidence="13 16">Ferrous iron transport protein B</fullName>
    </recommendedName>
</protein>
<dbReference type="FunFam" id="3.40.50.300:FF:000426">
    <property type="entry name" value="Ferrous iron transport protein B"/>
    <property type="match status" value="1"/>
</dbReference>
<keyword evidence="12 16" id="KW-0472">Membrane</keyword>
<evidence type="ECO:0000256" key="9">
    <source>
        <dbReference type="ARBA" id="ARBA00023004"/>
    </source>
</evidence>
<keyword evidence="15" id="KW-0460">Magnesium</keyword>
<dbReference type="GO" id="GO:0005886">
    <property type="term" value="C:plasma membrane"/>
    <property type="evidence" value="ECO:0007669"/>
    <property type="project" value="UniProtKB-SubCell"/>
</dbReference>
<feature type="binding site" evidence="15">
    <location>
        <position position="22"/>
    </location>
    <ligand>
        <name>Mg(2+)</name>
        <dbReference type="ChEBI" id="CHEBI:18420"/>
        <label>1</label>
    </ligand>
</feature>
<dbReference type="Pfam" id="PF07670">
    <property type="entry name" value="Gate"/>
    <property type="match status" value="2"/>
</dbReference>
<dbReference type="EMBL" id="FXTX01000008">
    <property type="protein sequence ID" value="SMP10571.1"/>
    <property type="molecule type" value="Genomic_DNA"/>
</dbReference>
<feature type="binding site" evidence="14">
    <location>
        <begin position="57"/>
        <end position="60"/>
    </location>
    <ligand>
        <name>GTP</name>
        <dbReference type="ChEBI" id="CHEBI:37565"/>
        <label>1</label>
    </ligand>
</feature>
<dbReference type="SUPFAM" id="SSF52540">
    <property type="entry name" value="P-loop containing nucleoside triphosphate hydrolases"/>
    <property type="match status" value="1"/>
</dbReference>
<dbReference type="PANTHER" id="PTHR43185">
    <property type="entry name" value="FERROUS IRON TRANSPORT PROTEIN B"/>
    <property type="match status" value="1"/>
</dbReference>
<name>A0AA45WL92_9AQUI</name>
<dbReference type="InterPro" id="IPR006073">
    <property type="entry name" value="GTP-bd"/>
</dbReference>
<keyword evidence="7 14" id="KW-0547">Nucleotide-binding</keyword>
<keyword evidence="4 16" id="KW-0410">Iron transport</keyword>
<dbReference type="NCBIfam" id="TIGR00437">
    <property type="entry name" value="feoB"/>
    <property type="match status" value="1"/>
</dbReference>
<evidence type="ECO:0000256" key="11">
    <source>
        <dbReference type="ARBA" id="ARBA00023134"/>
    </source>
</evidence>
<evidence type="ECO:0000256" key="16">
    <source>
        <dbReference type="RuleBase" id="RU362098"/>
    </source>
</evidence>
<sequence length="714" mass="81147">MDNIIRVAIAGNPNVGKTALLNAIAGTNLKVGNWAGVTVEKKEAVIDYKSYKIEFVDLPGVYSLSNKVAEEKIAIDFLIKEKPDIILNVVDSTNLERNLYLTIQLLELEIPLIIALNIWDEAVEKGYEIDYKKLEKLLCVKAIPTSAKENLGITEILDSIIQIYQNKNFIQCEHFETDIEEYLKKIIEVVEKYQPVLLSLYPKRYLAIALLENNLDIEINPNIKEFVAKIRKDLEKIYGKEIDIIIVEERYSIVISVYEQVVKKKREDKVDITFTLDKIFLHKYLGIPIFLFLLWLVFEITFTFSSPFVDWFDNVLSNVISVWAISLLDYVGASEFIKSFVTQAVIGGVGFVIAFVPVLFVLYILIAILEGTGYMARAAFLMDRFMSIVGLSGKSFIPLIIGFGCNVPAVYSTRTIESPKEKILTILMIPFMSCGARLTVYTFFVSLFFREYGSLVLLSLYLLGVFMAVIVAFILNKFMFKTYTETFILELPPYRFPTLKYIFLNTWIKTKSFILEAGTFIFATSIVVWFLLNTPFGEKNKENTIFGTISKTIAPVFEPMGFGNWQSAGALLSGFVAKEVVLSTMGNIYAPELAEQEENKKLSFTEGVKEIAVSFLDANIQLFKNILSTFKLIKPEEEKEENITLSSIVKNSFTPLSAYAFLVFLLLYTPCLATIFAIKQETDSFKWAFFSIFISLTTAWITSFIVYNIGKLMF</sequence>
<evidence type="ECO:0000256" key="10">
    <source>
        <dbReference type="ARBA" id="ARBA00023065"/>
    </source>
</evidence>
<feature type="binding site" evidence="14">
    <location>
        <begin position="117"/>
        <end position="120"/>
    </location>
    <ligand>
        <name>GTP</name>
        <dbReference type="ChEBI" id="CHEBI:37565"/>
        <label>1</label>
    </ligand>
</feature>
<evidence type="ECO:0000256" key="12">
    <source>
        <dbReference type="ARBA" id="ARBA00023136"/>
    </source>
</evidence>
<feature type="transmembrane region" description="Helical" evidence="16">
    <location>
        <begin position="687"/>
        <end position="709"/>
    </location>
</feature>
<proteinExistence type="inferred from homology"/>
<evidence type="ECO:0000256" key="1">
    <source>
        <dbReference type="ARBA" id="ARBA00004429"/>
    </source>
</evidence>
<feature type="transmembrane region" description="Helical" evidence="16">
    <location>
        <begin position="513"/>
        <end position="532"/>
    </location>
</feature>
<dbReference type="Gene3D" id="3.40.50.300">
    <property type="entry name" value="P-loop containing nucleotide triphosphate hydrolases"/>
    <property type="match status" value="1"/>
</dbReference>
<dbReference type="InterPro" id="IPR027417">
    <property type="entry name" value="P-loop_NTPase"/>
</dbReference>
<feature type="domain" description="FeoB-type G" evidence="17">
    <location>
        <begin position="4"/>
        <end position="166"/>
    </location>
</feature>
<feature type="binding site" evidence="14">
    <location>
        <begin position="11"/>
        <end position="18"/>
    </location>
    <ligand>
        <name>GTP</name>
        <dbReference type="ChEBI" id="CHEBI:37565"/>
        <label>1</label>
    </ligand>
</feature>
<evidence type="ECO:0000256" key="7">
    <source>
        <dbReference type="ARBA" id="ARBA00022741"/>
    </source>
</evidence>
<dbReference type="InterPro" id="IPR030389">
    <property type="entry name" value="G_FEOB_dom"/>
</dbReference>
<keyword evidence="15" id="KW-0479">Metal-binding</keyword>
<feature type="transmembrane region" description="Helical" evidence="16">
    <location>
        <begin position="284"/>
        <end position="309"/>
    </location>
</feature>
<feature type="binding site" evidence="15">
    <location>
        <position position="23"/>
    </location>
    <ligand>
        <name>Mg(2+)</name>
        <dbReference type="ChEBI" id="CHEBI:18420"/>
        <label>2</label>
    </ligand>
</feature>
<comment type="subcellular location">
    <subcellularLocation>
        <location evidence="1 16">Cell inner membrane</location>
        <topology evidence="1 16">Multi-pass membrane protein</topology>
    </subcellularLocation>
</comment>
<comment type="caution">
    <text evidence="18">The sequence shown here is derived from an EMBL/GenBank/DDBJ whole genome shotgun (WGS) entry which is preliminary data.</text>
</comment>
<keyword evidence="5" id="KW-0997">Cell inner membrane</keyword>
<dbReference type="Pfam" id="PF02421">
    <property type="entry name" value="FeoB_N"/>
    <property type="match status" value="1"/>
</dbReference>
<dbReference type="Pfam" id="PF17910">
    <property type="entry name" value="FeoB_Cyto"/>
    <property type="match status" value="1"/>
</dbReference>
<feature type="transmembrane region" description="Helical" evidence="16">
    <location>
        <begin position="423"/>
        <end position="449"/>
    </location>
</feature>
<dbReference type="GO" id="GO:0015093">
    <property type="term" value="F:ferrous iron transmembrane transporter activity"/>
    <property type="evidence" value="ECO:0007669"/>
    <property type="project" value="UniProtKB-UniRule"/>
</dbReference>
<keyword evidence="9 16" id="KW-0408">Iron</keyword>
<keyword evidence="2 16" id="KW-0813">Transport</keyword>
<evidence type="ECO:0000256" key="6">
    <source>
        <dbReference type="ARBA" id="ARBA00022692"/>
    </source>
</evidence>
<feature type="binding site" evidence="14">
    <location>
        <begin position="36"/>
        <end position="40"/>
    </location>
    <ligand>
        <name>GTP</name>
        <dbReference type="ChEBI" id="CHEBI:37565"/>
        <label>1</label>
    </ligand>
</feature>